<keyword evidence="2" id="KW-1185">Reference proteome</keyword>
<dbReference type="RefSeq" id="WP_211435792.1">
    <property type="nucleotide sequence ID" value="NZ_FOEE01000025.1"/>
</dbReference>
<name>A0A1H8WPP9_9ACTN</name>
<dbReference type="InterPro" id="IPR036782">
    <property type="entry name" value="NE0471-like_N"/>
</dbReference>
<dbReference type="InterPro" id="IPR018841">
    <property type="entry name" value="DUF2442"/>
</dbReference>
<evidence type="ECO:0000313" key="2">
    <source>
        <dbReference type="Proteomes" id="UP000198960"/>
    </source>
</evidence>
<dbReference type="EMBL" id="FOEE01000025">
    <property type="protein sequence ID" value="SEP29596.1"/>
    <property type="molecule type" value="Genomic_DNA"/>
</dbReference>
<protein>
    <recommendedName>
        <fullName evidence="3">DUF2442 domain-containing protein</fullName>
    </recommendedName>
</protein>
<reference evidence="2" key="1">
    <citation type="submission" date="2016-10" db="EMBL/GenBank/DDBJ databases">
        <authorList>
            <person name="Varghese N."/>
            <person name="Submissions S."/>
        </authorList>
    </citation>
    <scope>NUCLEOTIDE SEQUENCE [LARGE SCALE GENOMIC DNA]</scope>
    <source>
        <strain evidence="2">DSM 45413</strain>
    </source>
</reference>
<sequence>MSWFVDVTGVQVLAGHVLELTFSSGEVRVLDVEPALWGEALQPLVKDYDLFTAVRVDPEAGTIVWPNGADLSAQMLYAESNKPEEFLDAALLRARAATDTGNRTDLDAVITALGYERAELEAELDADRRRRIADLET</sequence>
<organism evidence="1 2">
    <name type="scientific">Trujillonella endophytica</name>
    <dbReference type="NCBI Taxonomy" id="673521"/>
    <lineage>
        <taxon>Bacteria</taxon>
        <taxon>Bacillati</taxon>
        <taxon>Actinomycetota</taxon>
        <taxon>Actinomycetes</taxon>
        <taxon>Geodermatophilales</taxon>
        <taxon>Geodermatophilaceae</taxon>
        <taxon>Trujillonella</taxon>
    </lineage>
</organism>
<evidence type="ECO:0000313" key="1">
    <source>
        <dbReference type="EMBL" id="SEP29596.1"/>
    </source>
</evidence>
<proteinExistence type="predicted"/>
<dbReference type="Gene3D" id="3.30.2020.10">
    <property type="entry name" value="NE0471-like N-terminal domain"/>
    <property type="match status" value="1"/>
</dbReference>
<dbReference type="Pfam" id="PF10387">
    <property type="entry name" value="DUF2442"/>
    <property type="match status" value="1"/>
</dbReference>
<evidence type="ECO:0008006" key="3">
    <source>
        <dbReference type="Google" id="ProtNLM"/>
    </source>
</evidence>
<dbReference type="SUPFAM" id="SSF143880">
    <property type="entry name" value="NE0471 N-terminal domain-like"/>
    <property type="match status" value="1"/>
</dbReference>
<accession>A0A1H8WPP9</accession>
<dbReference type="STRING" id="673521.SAMN05660991_04612"/>
<gene>
    <name evidence="1" type="ORF">SAMN05660991_04612</name>
</gene>
<dbReference type="AlphaFoldDB" id="A0A1H8WPP9"/>
<dbReference type="Proteomes" id="UP000198960">
    <property type="component" value="Unassembled WGS sequence"/>
</dbReference>